<sequence length="154" mass="17563">MMVNTKRFGLVEINEDQVITFIGPVLGFENLKKYAFVSTGEDRQPFEFLQAIEDENLTFIVTDPFVFFKDYEFQLDKHWTEALDVHREEDIQVMVIVTVRSPEDITCNLRAPIVINRTKRVAAQVILEQGSYPTKQPLLGGKKGADADVNPVSK</sequence>
<keyword evidence="5" id="KW-0282">Flagellum</keyword>
<dbReference type="GO" id="GO:0006417">
    <property type="term" value="P:regulation of translation"/>
    <property type="evidence" value="ECO:0007669"/>
    <property type="project" value="UniProtKB-KW"/>
</dbReference>
<dbReference type="Proteomes" id="UP000215596">
    <property type="component" value="Unassembled WGS sequence"/>
</dbReference>
<dbReference type="SUPFAM" id="SSF141457">
    <property type="entry name" value="BH3618-like"/>
    <property type="match status" value="1"/>
</dbReference>
<comment type="similarity">
    <text evidence="4">Belongs to the FliW family.</text>
</comment>
<dbReference type="OrthoDB" id="9801235at2"/>
<dbReference type="GO" id="GO:0044780">
    <property type="term" value="P:bacterial-type flagellum assembly"/>
    <property type="evidence" value="ECO:0007669"/>
    <property type="project" value="UniProtKB-UniRule"/>
</dbReference>
<name>A0A268EKL1_9BACL</name>
<dbReference type="RefSeq" id="WP_095267046.1">
    <property type="nucleotide sequence ID" value="NZ_NPBY01000063.1"/>
</dbReference>
<dbReference type="PANTHER" id="PTHR39190">
    <property type="entry name" value="FLAGELLAR ASSEMBLY FACTOR FLIW"/>
    <property type="match status" value="1"/>
</dbReference>
<evidence type="ECO:0000313" key="5">
    <source>
        <dbReference type="EMBL" id="PAD73645.1"/>
    </source>
</evidence>
<evidence type="ECO:0000256" key="2">
    <source>
        <dbReference type="ARBA" id="ARBA00022795"/>
    </source>
</evidence>
<gene>
    <name evidence="4" type="primary">fliW</name>
    <name evidence="5" type="ORF">CHH67_19600</name>
</gene>
<reference evidence="5 6" key="1">
    <citation type="submission" date="2017-07" db="EMBL/GenBank/DDBJ databases">
        <title>Isolation and whole genome analysis of endospore-forming bacteria from heroin.</title>
        <authorList>
            <person name="Kalinowski J."/>
            <person name="Ahrens B."/>
            <person name="Al-Dilaimi A."/>
            <person name="Winkler A."/>
            <person name="Wibberg D."/>
            <person name="Schleenbecker U."/>
            <person name="Ruckert C."/>
            <person name="Wolfel R."/>
            <person name="Grass G."/>
        </authorList>
    </citation>
    <scope>NUCLEOTIDE SEQUENCE [LARGE SCALE GENOMIC DNA]</scope>
    <source>
        <strain evidence="5 6">7537-G1</strain>
    </source>
</reference>
<dbReference type="NCBIfam" id="NF009793">
    <property type="entry name" value="PRK13285.1-1"/>
    <property type="match status" value="1"/>
</dbReference>
<dbReference type="Pfam" id="PF02623">
    <property type="entry name" value="FliW"/>
    <property type="match status" value="1"/>
</dbReference>
<dbReference type="HAMAP" id="MF_01185">
    <property type="entry name" value="FliW"/>
    <property type="match status" value="1"/>
</dbReference>
<comment type="caution">
    <text evidence="5">The sequence shown here is derived from an EMBL/GenBank/DDBJ whole genome shotgun (WGS) entry which is preliminary data.</text>
</comment>
<evidence type="ECO:0000256" key="1">
    <source>
        <dbReference type="ARBA" id="ARBA00022490"/>
    </source>
</evidence>
<evidence type="ECO:0000313" key="6">
    <source>
        <dbReference type="Proteomes" id="UP000215596"/>
    </source>
</evidence>
<evidence type="ECO:0000256" key="4">
    <source>
        <dbReference type="HAMAP-Rule" id="MF_01185"/>
    </source>
</evidence>
<dbReference type="AlphaFoldDB" id="A0A268EKL1"/>
<dbReference type="InterPro" id="IPR024046">
    <property type="entry name" value="Flagellar_assmbl_FliW_dom_sf"/>
</dbReference>
<proteinExistence type="inferred from homology"/>
<dbReference type="EMBL" id="NPBY01000063">
    <property type="protein sequence ID" value="PAD73645.1"/>
    <property type="molecule type" value="Genomic_DNA"/>
</dbReference>
<comment type="function">
    <text evidence="4">Acts as an anti-CsrA protein, binds CsrA and prevents it from repressing translation of its target genes, one of which is flagellin. Binds to flagellin and participates in the assembly of the flagellum.</text>
</comment>
<evidence type="ECO:0000256" key="3">
    <source>
        <dbReference type="ARBA" id="ARBA00022845"/>
    </source>
</evidence>
<comment type="subunit">
    <text evidence="4">Interacts with translational regulator CsrA and flagellin(s).</text>
</comment>
<keyword evidence="3 4" id="KW-0810">Translation regulation</keyword>
<keyword evidence="1 4" id="KW-0963">Cytoplasm</keyword>
<dbReference type="PANTHER" id="PTHR39190:SF1">
    <property type="entry name" value="FLAGELLAR ASSEMBLY FACTOR FLIW"/>
    <property type="match status" value="1"/>
</dbReference>
<dbReference type="Gene3D" id="2.30.290.10">
    <property type="entry name" value="BH3618-like"/>
    <property type="match status" value="1"/>
</dbReference>
<keyword evidence="5" id="KW-0966">Cell projection</keyword>
<comment type="subcellular location">
    <subcellularLocation>
        <location evidence="4">Cytoplasm</location>
    </subcellularLocation>
</comment>
<organism evidence="5 6">
    <name type="scientific">Paenibacillus campinasensis</name>
    <dbReference type="NCBI Taxonomy" id="66347"/>
    <lineage>
        <taxon>Bacteria</taxon>
        <taxon>Bacillati</taxon>
        <taxon>Bacillota</taxon>
        <taxon>Bacilli</taxon>
        <taxon>Bacillales</taxon>
        <taxon>Paenibacillaceae</taxon>
        <taxon>Paenibacillus</taxon>
    </lineage>
</organism>
<dbReference type="InterPro" id="IPR003775">
    <property type="entry name" value="Flagellar_assembly_factor_FliW"/>
</dbReference>
<protein>
    <recommendedName>
        <fullName evidence="4">Flagellar assembly factor FliW</fullName>
    </recommendedName>
</protein>
<dbReference type="GO" id="GO:0005737">
    <property type="term" value="C:cytoplasm"/>
    <property type="evidence" value="ECO:0007669"/>
    <property type="project" value="UniProtKB-SubCell"/>
</dbReference>
<keyword evidence="4" id="KW-0143">Chaperone</keyword>
<keyword evidence="5" id="KW-0969">Cilium</keyword>
<keyword evidence="2 4" id="KW-1005">Bacterial flagellum biogenesis</keyword>
<accession>A0A268EKL1</accession>